<dbReference type="Proteomes" id="UP000241190">
    <property type="component" value="Unassembled WGS sequence"/>
</dbReference>
<accession>A0ABX5GLE3</accession>
<protein>
    <submittedName>
        <fullName evidence="1">Uncharacterized protein</fullName>
    </submittedName>
</protein>
<keyword evidence="2" id="KW-1185">Reference proteome</keyword>
<name>A0ABX5GLE3_9GAMM</name>
<proteinExistence type="predicted"/>
<comment type="caution">
    <text evidence="1">The sequence shown here is derived from an EMBL/GenBank/DDBJ whole genome shotgun (WGS) entry which is preliminary data.</text>
</comment>
<organism evidence="1 2">
    <name type="scientific">Photobacterium iliopiscarium</name>
    <dbReference type="NCBI Taxonomy" id="56192"/>
    <lineage>
        <taxon>Bacteria</taxon>
        <taxon>Pseudomonadati</taxon>
        <taxon>Pseudomonadota</taxon>
        <taxon>Gammaproteobacteria</taxon>
        <taxon>Vibrionales</taxon>
        <taxon>Vibrionaceae</taxon>
        <taxon>Photobacterium</taxon>
    </lineage>
</organism>
<evidence type="ECO:0000313" key="2">
    <source>
        <dbReference type="Proteomes" id="UP000241190"/>
    </source>
</evidence>
<dbReference type="RefSeq" id="WP_045039105.1">
    <property type="nucleotide sequence ID" value="NZ_JZSR01000147.1"/>
</dbReference>
<dbReference type="EMBL" id="PYOP01000151">
    <property type="protein sequence ID" value="PSW87598.1"/>
    <property type="molecule type" value="Genomic_DNA"/>
</dbReference>
<reference evidence="1 2" key="1">
    <citation type="submission" date="2018-03" db="EMBL/GenBank/DDBJ databases">
        <title>Whole genome sequencing of Histamine producing bacteria.</title>
        <authorList>
            <person name="Butler K."/>
        </authorList>
    </citation>
    <scope>NUCLEOTIDE SEQUENCE [LARGE SCALE GENOMIC DNA]</scope>
    <source>
        <strain evidence="1 2">ATCC 51761</strain>
    </source>
</reference>
<gene>
    <name evidence="1" type="ORF">C9J52_21200</name>
</gene>
<sequence length="99" mass="11485">MQLHEHYQQAIKEHNVLLEFARHAQQSNIVLCYAKKDNHNHETNNALALALLRANCPNVMQEIPLNHMTWEVEQAQRNSATLRSDVETLRGLLTYPIED</sequence>
<evidence type="ECO:0000313" key="1">
    <source>
        <dbReference type="EMBL" id="PSW87598.1"/>
    </source>
</evidence>